<dbReference type="Proteomes" id="UP000693804">
    <property type="component" value="Segment"/>
</dbReference>
<gene>
    <name evidence="1" type="ORF">Ingeline1_41</name>
</gene>
<proteinExistence type="predicted"/>
<protein>
    <submittedName>
        <fullName evidence="1">Uncharacterized protein</fullName>
    </submittedName>
</protein>
<organism evidence="1 2">
    <name type="scientific">Cellulophaga phage Ingeline_1</name>
    <dbReference type="NCBI Taxonomy" id="2745674"/>
    <lineage>
        <taxon>Viruses</taxon>
        <taxon>Duplodnaviria</taxon>
        <taxon>Heunggongvirae</taxon>
        <taxon>Uroviricota</taxon>
        <taxon>Caudoviricetes</taxon>
        <taxon>Duneviridae</taxon>
        <taxon>Ingelinevirus</taxon>
        <taxon>Ingelinevirus ingeline</taxon>
    </lineage>
</organism>
<reference evidence="1" key="1">
    <citation type="submission" date="2020-07" db="EMBL/GenBank/DDBJ databases">
        <title>Highly diverse flavobacterial phages as mortality factor during North Sea spring blooms.</title>
        <authorList>
            <person name="Bartlau N."/>
            <person name="Wichels A."/>
            <person name="Krohne G."/>
            <person name="Adriaenssens E.M."/>
            <person name="Heins A."/>
            <person name="Fuchs B.M."/>
            <person name="Amann R."/>
            <person name="Moraru C."/>
        </authorList>
    </citation>
    <scope>NUCLEOTIDE SEQUENCE</scope>
</reference>
<evidence type="ECO:0000313" key="2">
    <source>
        <dbReference type="Proteomes" id="UP000693804"/>
    </source>
</evidence>
<accession>A0A8E4ZE61</accession>
<name>A0A8E4ZE61_9CAUD</name>
<keyword evidence="2" id="KW-1185">Reference proteome</keyword>
<dbReference type="EMBL" id="MT732435">
    <property type="protein sequence ID" value="QQV89985.1"/>
    <property type="molecule type" value="Genomic_DNA"/>
</dbReference>
<evidence type="ECO:0000313" key="1">
    <source>
        <dbReference type="EMBL" id="QQV89985.1"/>
    </source>
</evidence>
<sequence>MMSDDKYQYLPIQITDYLIPYFAVKLKSEFYEKDGKIIISLNRNTSIGASLLKNIETSRRTTLLKRNDVCYLKVSNFAGNNYSKTMPQGKRFFLTLKASVANDLNDLLKLDFEEALFSFVQGAEFSHRYNGWHPDQKKKGITKAAVVQFCSKYNMSPDQRRIDSLLKQIFRLKKAGKPSFNRGFEKFAQSLSF</sequence>